<dbReference type="PANTHER" id="PTHR35176:SF6">
    <property type="entry name" value="HEME OXYGENASE HI_0854-RELATED"/>
    <property type="match status" value="1"/>
</dbReference>
<dbReference type="PANTHER" id="PTHR35176">
    <property type="entry name" value="HEME OXYGENASE HI_0854-RELATED"/>
    <property type="match status" value="1"/>
</dbReference>
<evidence type="ECO:0000313" key="5">
    <source>
        <dbReference type="EMBL" id="CAB4811202.1"/>
    </source>
</evidence>
<evidence type="ECO:0000259" key="2">
    <source>
        <dbReference type="Pfam" id="PF01243"/>
    </source>
</evidence>
<dbReference type="GO" id="GO:0016627">
    <property type="term" value="F:oxidoreductase activity, acting on the CH-CH group of donors"/>
    <property type="evidence" value="ECO:0007669"/>
    <property type="project" value="TreeGrafter"/>
</dbReference>
<dbReference type="EMBL" id="CAEZYF010000010">
    <property type="protein sequence ID" value="CAB4725742.1"/>
    <property type="molecule type" value="Genomic_DNA"/>
</dbReference>
<evidence type="ECO:0000313" key="3">
    <source>
        <dbReference type="EMBL" id="CAB4364079.1"/>
    </source>
</evidence>
<gene>
    <name evidence="4" type="ORF">UFOPK2656_01758</name>
    <name evidence="5" type="ORF">UFOPK3099_00755</name>
    <name evidence="6" type="ORF">UFOPK3267_00088</name>
    <name evidence="7" type="ORF">UFOPK3651_02067</name>
    <name evidence="8" type="ORF">UFOPK3931_00105</name>
    <name evidence="3" type="ORF">UFOPK4189_01846</name>
</gene>
<dbReference type="SUPFAM" id="SSF50475">
    <property type="entry name" value="FMN-binding split barrel"/>
    <property type="match status" value="1"/>
</dbReference>
<dbReference type="EMBL" id="CAFBIY010000002">
    <property type="protein sequence ID" value="CAB4846070.1"/>
    <property type="molecule type" value="Genomic_DNA"/>
</dbReference>
<keyword evidence="1" id="KW-0560">Oxidoreductase</keyword>
<dbReference type="Gene3D" id="2.30.110.10">
    <property type="entry name" value="Electron Transport, Fmn-binding Protein, Chain A"/>
    <property type="match status" value="1"/>
</dbReference>
<dbReference type="InterPro" id="IPR052019">
    <property type="entry name" value="F420H2_bilvrd_red/Heme_oxyg"/>
</dbReference>
<dbReference type="GO" id="GO:0070967">
    <property type="term" value="F:coenzyme F420 binding"/>
    <property type="evidence" value="ECO:0007669"/>
    <property type="project" value="TreeGrafter"/>
</dbReference>
<dbReference type="InterPro" id="IPR012349">
    <property type="entry name" value="Split_barrel_FMN-bd"/>
</dbReference>
<sequence length="150" mass="17101">MPSPRMTEDEIWSFITDSHSGVMTTLRRDGSPVSLPLWFVCLDRQIYCRTRGKKLDRIRHDSRAAFLVEAGLKWGELKAVHLSGIAEIVDIDADLAQRFREETALKYTGFRTANEDMPTETAAHYRESMGGIVRFTPTGKILNWDNAKLQ</sequence>
<dbReference type="GO" id="GO:0005829">
    <property type="term" value="C:cytosol"/>
    <property type="evidence" value="ECO:0007669"/>
    <property type="project" value="TreeGrafter"/>
</dbReference>
<proteinExistence type="predicted"/>
<evidence type="ECO:0000313" key="7">
    <source>
        <dbReference type="EMBL" id="CAB4939627.1"/>
    </source>
</evidence>
<dbReference type="Pfam" id="PF01243">
    <property type="entry name" value="PNPOx_N"/>
    <property type="match status" value="1"/>
</dbReference>
<protein>
    <submittedName>
        <fullName evidence="8">Unannotated protein</fullName>
    </submittedName>
</protein>
<dbReference type="EMBL" id="CAESGF010000010">
    <property type="protein sequence ID" value="CAB4364079.1"/>
    <property type="molecule type" value="Genomic_DNA"/>
</dbReference>
<feature type="domain" description="Pyridoxamine 5'-phosphate oxidase N-terminal" evidence="2">
    <location>
        <begin position="8"/>
        <end position="102"/>
    </location>
</feature>
<dbReference type="EMBL" id="CAFBMT010000011">
    <property type="protein sequence ID" value="CAB4939627.1"/>
    <property type="molecule type" value="Genomic_DNA"/>
</dbReference>
<organism evidence="8">
    <name type="scientific">freshwater metagenome</name>
    <dbReference type="NCBI Taxonomy" id="449393"/>
    <lineage>
        <taxon>unclassified sequences</taxon>
        <taxon>metagenomes</taxon>
        <taxon>ecological metagenomes</taxon>
    </lineage>
</organism>
<dbReference type="AlphaFoldDB" id="A0A6J7LU62"/>
<accession>A0A6J7LU62</accession>
<evidence type="ECO:0000313" key="8">
    <source>
        <dbReference type="EMBL" id="CAB4970895.1"/>
    </source>
</evidence>
<evidence type="ECO:0000256" key="1">
    <source>
        <dbReference type="ARBA" id="ARBA00023002"/>
    </source>
</evidence>
<evidence type="ECO:0000313" key="4">
    <source>
        <dbReference type="EMBL" id="CAB4725742.1"/>
    </source>
</evidence>
<dbReference type="InterPro" id="IPR011576">
    <property type="entry name" value="Pyridox_Oxase_N"/>
</dbReference>
<dbReference type="EMBL" id="CAFAAV010000042">
    <property type="protein sequence ID" value="CAB4811202.1"/>
    <property type="molecule type" value="Genomic_DNA"/>
</dbReference>
<evidence type="ECO:0000313" key="6">
    <source>
        <dbReference type="EMBL" id="CAB4846070.1"/>
    </source>
</evidence>
<dbReference type="EMBL" id="CAFBOL010000001">
    <property type="protein sequence ID" value="CAB4970895.1"/>
    <property type="molecule type" value="Genomic_DNA"/>
</dbReference>
<reference evidence="8" key="1">
    <citation type="submission" date="2020-05" db="EMBL/GenBank/DDBJ databases">
        <authorList>
            <person name="Chiriac C."/>
            <person name="Salcher M."/>
            <person name="Ghai R."/>
            <person name="Kavagutti S V."/>
        </authorList>
    </citation>
    <scope>NUCLEOTIDE SEQUENCE</scope>
</reference>
<name>A0A6J7LU62_9ZZZZ</name>